<dbReference type="PATRIC" id="fig|1666911.3.peg.339"/>
<reference evidence="3 4" key="1">
    <citation type="submission" date="2015-09" db="EMBL/GenBank/DDBJ databases">
        <title>Identification and resolution of microdiversity through metagenomic sequencing of parallel consortia.</title>
        <authorList>
            <person name="Nelson W.C."/>
            <person name="Romine M.F."/>
            <person name="Lindemann S.R."/>
        </authorList>
    </citation>
    <scope>NUCLEOTIDE SEQUENCE [LARGE SCALE GENOMIC DNA]</scope>
    <source>
        <strain evidence="3">Ana</strain>
    </source>
</reference>
<dbReference type="AlphaFoldDB" id="A0A0P7YUL6"/>
<dbReference type="Gene3D" id="3.40.50.12710">
    <property type="match status" value="1"/>
</dbReference>
<comment type="caution">
    <text evidence="3">The sequence shown here is derived from an EMBL/GenBank/DDBJ whole genome shotgun (WGS) entry which is preliminary data.</text>
</comment>
<dbReference type="GO" id="GO:0032259">
    <property type="term" value="P:methylation"/>
    <property type="evidence" value="ECO:0007669"/>
    <property type="project" value="UniProtKB-KW"/>
</dbReference>
<accession>A0A0P7YUL6</accession>
<dbReference type="PANTHER" id="PTHR12049:SF7">
    <property type="entry name" value="PROTEIN ARGININE METHYLTRANSFERASE NDUFAF7, MITOCHONDRIAL"/>
    <property type="match status" value="1"/>
</dbReference>
<dbReference type="InterPro" id="IPR029063">
    <property type="entry name" value="SAM-dependent_MTases_sf"/>
</dbReference>
<dbReference type="EMBL" id="LJZR01000021">
    <property type="protein sequence ID" value="KPQ34279.1"/>
    <property type="molecule type" value="Genomic_DNA"/>
</dbReference>
<name>A0A0P7YUL6_9CYAN</name>
<evidence type="ECO:0000313" key="3">
    <source>
        <dbReference type="EMBL" id="KPQ34279.1"/>
    </source>
</evidence>
<dbReference type="GO" id="GO:0035243">
    <property type="term" value="F:protein-arginine omega-N symmetric methyltransferase activity"/>
    <property type="evidence" value="ECO:0007669"/>
    <property type="project" value="TreeGrafter"/>
</dbReference>
<keyword evidence="1" id="KW-0489">Methyltransferase</keyword>
<dbReference type="STRING" id="1666911.HLUCCA11_15280"/>
<dbReference type="InterPro" id="IPR038375">
    <property type="entry name" value="NDUFAF7_sf"/>
</dbReference>
<dbReference type="SUPFAM" id="SSF53335">
    <property type="entry name" value="S-adenosyl-L-methionine-dependent methyltransferases"/>
    <property type="match status" value="1"/>
</dbReference>
<keyword evidence="2" id="KW-0808">Transferase</keyword>
<sequence length="415" mass="46598">MSRSQNLQKIIAQRIQQSEQQRITFAEFMELALYHPQFGYYSTRNSIIGPQGDFITSPHMGHDFGEIIAEQFADMWQALGQPKPFTLMEMGAGQGLIATDVLSHLQTHYPDCFACLSYIVVEKSAALRAEQKKRLSRWQQQGLPLSWQDLSEIPAQSIAGCVFSNELVDAFPVHWVEWHRGQLQEMWVVVNEQGIARSLGDLSTPQLQRYFTQVGIDLTDYPDGYQTEVNLAALDWMSAVANKVSRGYILTIDYGYNAQRYYSRARNQGTLQCYYRHAHHNDPFAHIGEQDITAHVDFTALENRGREVGLEKIGFVQQGLFLMALGLGDRLSRLSDPFGLSDSSILSDPSSLDPSSPDQIATGNTIQRIMMRREALQQLISPMGLGNFGVLIQGKGLSPKEIARPLKGLAIPPMM</sequence>
<evidence type="ECO:0008006" key="5">
    <source>
        <dbReference type="Google" id="ProtNLM"/>
    </source>
</evidence>
<proteinExistence type="predicted"/>
<organism evidence="3 4">
    <name type="scientific">Phormidesmis priestleyi Ana</name>
    <dbReference type="NCBI Taxonomy" id="1666911"/>
    <lineage>
        <taxon>Bacteria</taxon>
        <taxon>Bacillati</taxon>
        <taxon>Cyanobacteriota</taxon>
        <taxon>Cyanophyceae</taxon>
        <taxon>Leptolyngbyales</taxon>
        <taxon>Leptolyngbyaceae</taxon>
        <taxon>Phormidesmis</taxon>
    </lineage>
</organism>
<dbReference type="InterPro" id="IPR003788">
    <property type="entry name" value="NDUFAF7"/>
</dbReference>
<evidence type="ECO:0000313" key="4">
    <source>
        <dbReference type="Proteomes" id="UP000050465"/>
    </source>
</evidence>
<evidence type="ECO:0000256" key="2">
    <source>
        <dbReference type="ARBA" id="ARBA00022679"/>
    </source>
</evidence>
<dbReference type="Proteomes" id="UP000050465">
    <property type="component" value="Unassembled WGS sequence"/>
</dbReference>
<evidence type="ECO:0000256" key="1">
    <source>
        <dbReference type="ARBA" id="ARBA00022603"/>
    </source>
</evidence>
<gene>
    <name evidence="3" type="ORF">HLUCCA11_15280</name>
</gene>
<protein>
    <recommendedName>
        <fullName evidence="5">SAM-dependent methyltransferase, MidA family</fullName>
    </recommendedName>
</protein>
<dbReference type="Pfam" id="PF02636">
    <property type="entry name" value="Methyltransf_28"/>
    <property type="match status" value="1"/>
</dbReference>
<dbReference type="PANTHER" id="PTHR12049">
    <property type="entry name" value="PROTEIN ARGININE METHYLTRANSFERASE NDUFAF7, MITOCHONDRIAL"/>
    <property type="match status" value="1"/>
</dbReference>